<evidence type="ECO:0000313" key="3">
    <source>
        <dbReference type="Proteomes" id="UP000027238"/>
    </source>
</evidence>
<comment type="caution">
    <text evidence="2">The sequence shown here is derived from an EMBL/GenBank/DDBJ whole genome shotgun (WGS) entry which is preliminary data.</text>
</comment>
<sequence length="181" mass="20305">MKTRKYRVEIRTASARHVVLGDGRVDDQSRIPHFLGQKPSRGQMYHTQVPQGRRGDPDDEHRSDVSDGRERQTVHGDAKKAGFGIKHGHGYDLAGYQLMKGGQYNIDQEASRMTIKWQDHDPRIRGGTKEFQSDGLRLSNGTKLEVDVVVLVIGCESNATTIQKLFGPEVAKIDIGSMRHE</sequence>
<gene>
    <name evidence="2" type="ORF">CSUB01_06159</name>
</gene>
<reference evidence="3" key="1">
    <citation type="journal article" date="2014" name="Genome Announc.">
        <title>Draft genome sequence of Colletotrichum sublineola, a destructive pathogen of cultivated sorghum.</title>
        <authorList>
            <person name="Baroncelli R."/>
            <person name="Sanz-Martin J.M."/>
            <person name="Rech G.E."/>
            <person name="Sukno S.A."/>
            <person name="Thon M.R."/>
        </authorList>
    </citation>
    <scope>NUCLEOTIDE SEQUENCE [LARGE SCALE GENOMIC DNA]</scope>
    <source>
        <strain evidence="3">TX430BB</strain>
    </source>
</reference>
<dbReference type="InterPro" id="IPR036188">
    <property type="entry name" value="FAD/NAD-bd_sf"/>
</dbReference>
<dbReference type="OrthoDB" id="74360at2759"/>
<keyword evidence="3" id="KW-1185">Reference proteome</keyword>
<proteinExistence type="predicted"/>
<dbReference type="Proteomes" id="UP000027238">
    <property type="component" value="Unassembled WGS sequence"/>
</dbReference>
<evidence type="ECO:0000256" key="1">
    <source>
        <dbReference type="SAM" id="MobiDB-lite"/>
    </source>
</evidence>
<dbReference type="AlphaFoldDB" id="A0A066X5F6"/>
<dbReference type="SUPFAM" id="SSF51905">
    <property type="entry name" value="FAD/NAD(P)-binding domain"/>
    <property type="match status" value="1"/>
</dbReference>
<feature type="region of interest" description="Disordered" evidence="1">
    <location>
        <begin position="27"/>
        <end position="81"/>
    </location>
</feature>
<accession>A0A066X5F6</accession>
<dbReference type="GO" id="GO:0004497">
    <property type="term" value="F:monooxygenase activity"/>
    <property type="evidence" value="ECO:0007669"/>
    <property type="project" value="UniProtKB-KW"/>
</dbReference>
<organism evidence="2 3">
    <name type="scientific">Colletotrichum sublineola</name>
    <name type="common">Sorghum anthracnose fungus</name>
    <dbReference type="NCBI Taxonomy" id="1173701"/>
    <lineage>
        <taxon>Eukaryota</taxon>
        <taxon>Fungi</taxon>
        <taxon>Dikarya</taxon>
        <taxon>Ascomycota</taxon>
        <taxon>Pezizomycotina</taxon>
        <taxon>Sordariomycetes</taxon>
        <taxon>Hypocreomycetidae</taxon>
        <taxon>Glomerellales</taxon>
        <taxon>Glomerellaceae</taxon>
        <taxon>Colletotrichum</taxon>
        <taxon>Colletotrichum graminicola species complex</taxon>
    </lineage>
</organism>
<protein>
    <submittedName>
        <fullName evidence="2">Putative flavin-containing monooxygenase</fullName>
    </submittedName>
</protein>
<dbReference type="HOGENOM" id="CLU_1488927_0_0_1"/>
<keyword evidence="2" id="KW-0503">Monooxygenase</keyword>
<name>A0A066X5F6_COLSU</name>
<evidence type="ECO:0000313" key="2">
    <source>
        <dbReference type="EMBL" id="KDN64383.1"/>
    </source>
</evidence>
<keyword evidence="2" id="KW-0560">Oxidoreductase</keyword>
<feature type="compositionally biased region" description="Basic and acidic residues" evidence="1">
    <location>
        <begin position="53"/>
        <end position="80"/>
    </location>
</feature>
<dbReference type="EMBL" id="JMSE01001138">
    <property type="protein sequence ID" value="KDN64383.1"/>
    <property type="molecule type" value="Genomic_DNA"/>
</dbReference>